<keyword evidence="3" id="KW-1185">Reference proteome</keyword>
<dbReference type="STRING" id="572480.Arnit_3051"/>
<name>D5V7S8_ARCNC</name>
<organism evidence="2 3">
    <name type="scientific">Arcobacter nitrofigilis (strain ATCC 33309 / DSM 7299 / CCUG 15893 / LMG 7604 / NCTC 12251 / CI)</name>
    <name type="common">Campylobacter nitrofigilis</name>
    <dbReference type="NCBI Taxonomy" id="572480"/>
    <lineage>
        <taxon>Bacteria</taxon>
        <taxon>Pseudomonadati</taxon>
        <taxon>Campylobacterota</taxon>
        <taxon>Epsilonproteobacteria</taxon>
        <taxon>Campylobacterales</taxon>
        <taxon>Arcobacteraceae</taxon>
        <taxon>Arcobacter</taxon>
    </lineage>
</organism>
<feature type="domain" description="ThiD2" evidence="1">
    <location>
        <begin position="13"/>
        <end position="130"/>
    </location>
</feature>
<dbReference type="InterPro" id="IPR041397">
    <property type="entry name" value="ThiD2"/>
</dbReference>
<dbReference type="HOGENOM" id="CLU_1884736_0_0_7"/>
<dbReference type="Proteomes" id="UP000000939">
    <property type="component" value="Chromosome"/>
</dbReference>
<evidence type="ECO:0000259" key="1">
    <source>
        <dbReference type="Pfam" id="PF17792"/>
    </source>
</evidence>
<protein>
    <recommendedName>
        <fullName evidence="1">ThiD2 domain-containing protein</fullName>
    </recommendedName>
</protein>
<evidence type="ECO:0000313" key="3">
    <source>
        <dbReference type="Proteomes" id="UP000000939"/>
    </source>
</evidence>
<dbReference type="AlphaFoldDB" id="D5V7S8"/>
<dbReference type="KEGG" id="ant:Arnit_3051"/>
<dbReference type="EMBL" id="CP001999">
    <property type="protein sequence ID" value="ADG94698.1"/>
    <property type="molecule type" value="Genomic_DNA"/>
</dbReference>
<evidence type="ECO:0000313" key="2">
    <source>
        <dbReference type="EMBL" id="ADG94698.1"/>
    </source>
</evidence>
<sequence length="140" mass="16556">MITSYNMNITELRLIDANLNRLREGIRVVEDIFRYVYNDKNIASKLKELRHKSRIAIYDELLDSRDIKNDVLKETTKSEKSRDDLNSILIANFKRAQESSRVLEEVCKLEENNSSEVFKYIRYELYDLEKALTKITSNSK</sequence>
<gene>
    <name evidence="2" type="ordered locus">Arnit_3051</name>
</gene>
<dbReference type="eggNOG" id="COG0352">
    <property type="taxonomic scope" value="Bacteria"/>
</dbReference>
<reference evidence="2 3" key="1">
    <citation type="journal article" date="2010" name="Stand. Genomic Sci.">
        <title>Complete genome sequence of Arcobacter nitrofigilis type strain (CI).</title>
        <authorList>
            <person name="Pati A."/>
            <person name="Gronow S."/>
            <person name="Lapidus A."/>
            <person name="Copeland A."/>
            <person name="Glavina Del Rio T."/>
            <person name="Nolan M."/>
            <person name="Lucas S."/>
            <person name="Tice H."/>
            <person name="Cheng J.F."/>
            <person name="Han C."/>
            <person name="Chertkov O."/>
            <person name="Bruce D."/>
            <person name="Tapia R."/>
            <person name="Goodwin L."/>
            <person name="Pitluck S."/>
            <person name="Liolios K."/>
            <person name="Ivanova N."/>
            <person name="Mavromatis K."/>
            <person name="Chen A."/>
            <person name="Palaniappan K."/>
            <person name="Land M."/>
            <person name="Hauser L."/>
            <person name="Chang Y.J."/>
            <person name="Jeffries C.D."/>
            <person name="Detter J.C."/>
            <person name="Rohde M."/>
            <person name="Goker M."/>
            <person name="Bristow J."/>
            <person name="Eisen J.A."/>
            <person name="Markowitz V."/>
            <person name="Hugenholtz P."/>
            <person name="Klenk H.P."/>
            <person name="Kyrpides N.C."/>
        </authorList>
    </citation>
    <scope>NUCLEOTIDE SEQUENCE [LARGE SCALE GENOMIC DNA]</scope>
    <source>
        <strain evidence="3">ATCC 33309 / DSM 7299 / CCUG 15893 / LMG 7604 / NCTC 12251 / CI</strain>
    </source>
</reference>
<accession>D5V7S8</accession>
<proteinExistence type="predicted"/>
<dbReference type="Pfam" id="PF17792">
    <property type="entry name" value="ThiD2"/>
    <property type="match status" value="1"/>
</dbReference>